<organism evidence="1 2">
    <name type="scientific">Pseudoalteromonas luteoviolacea NCIMB 1942</name>
    <dbReference type="NCBI Taxonomy" id="1365253"/>
    <lineage>
        <taxon>Bacteria</taxon>
        <taxon>Pseudomonadati</taxon>
        <taxon>Pseudomonadota</taxon>
        <taxon>Gammaproteobacteria</taxon>
        <taxon>Alteromonadales</taxon>
        <taxon>Pseudoalteromonadaceae</taxon>
        <taxon>Pseudoalteromonas</taxon>
    </lineage>
</organism>
<comment type="caution">
    <text evidence="1">The sequence shown here is derived from an EMBL/GenBank/DDBJ whole genome shotgun (WGS) entry which is preliminary data.</text>
</comment>
<protein>
    <submittedName>
        <fullName evidence="1">Uncharacterized protein</fullName>
    </submittedName>
</protein>
<evidence type="ECO:0000313" key="1">
    <source>
        <dbReference type="EMBL" id="KZN47032.1"/>
    </source>
</evidence>
<name>A0A167BY92_9GAMM</name>
<proteinExistence type="predicted"/>
<accession>A0A167BY92</accession>
<dbReference type="PATRIC" id="fig|1365253.3.peg.2658"/>
<dbReference type="EMBL" id="AUXT01000161">
    <property type="protein sequence ID" value="KZN47032.1"/>
    <property type="molecule type" value="Genomic_DNA"/>
</dbReference>
<dbReference type="AlphaFoldDB" id="A0A167BY92"/>
<dbReference type="PROSITE" id="PS51257">
    <property type="entry name" value="PROKAR_LIPOPROTEIN"/>
    <property type="match status" value="1"/>
</dbReference>
<evidence type="ECO:0000313" key="2">
    <source>
        <dbReference type="Proteomes" id="UP000076587"/>
    </source>
</evidence>
<sequence length="65" mass="7287">MKNIKQKALLCVCVVSLLSACEQSKQLETQTAKDKEPSIWPYITSEAVVSKDVESRVKTTCRNDN</sequence>
<reference evidence="1 2" key="1">
    <citation type="submission" date="2013-07" db="EMBL/GenBank/DDBJ databases">
        <title>Comparative Genomic and Metabolomic Analysis of Twelve Strains of Pseudoalteromonas luteoviolacea.</title>
        <authorList>
            <person name="Vynne N.G."/>
            <person name="Mansson M."/>
            <person name="Gram L."/>
        </authorList>
    </citation>
    <scope>NUCLEOTIDE SEQUENCE [LARGE SCALE GENOMIC DNA]</scope>
    <source>
        <strain evidence="1 2">NCIMB 1942</strain>
    </source>
</reference>
<dbReference type="Proteomes" id="UP000076587">
    <property type="component" value="Unassembled WGS sequence"/>
</dbReference>
<gene>
    <name evidence="1" type="ORF">N482_02110</name>
</gene>